<feature type="transmembrane region" description="Helical" evidence="5">
    <location>
        <begin position="142"/>
        <end position="162"/>
    </location>
</feature>
<evidence type="ECO:0000256" key="2">
    <source>
        <dbReference type="ARBA" id="ARBA00022692"/>
    </source>
</evidence>
<dbReference type="Pfam" id="PF04116">
    <property type="entry name" value="FA_hydroxylase"/>
    <property type="match status" value="1"/>
</dbReference>
<feature type="transmembrane region" description="Helical" evidence="5">
    <location>
        <begin position="68"/>
        <end position="87"/>
    </location>
</feature>
<proteinExistence type="predicted"/>
<organism evidence="7 8">
    <name type="scientific">Neodothiora populina</name>
    <dbReference type="NCBI Taxonomy" id="2781224"/>
    <lineage>
        <taxon>Eukaryota</taxon>
        <taxon>Fungi</taxon>
        <taxon>Dikarya</taxon>
        <taxon>Ascomycota</taxon>
        <taxon>Pezizomycotina</taxon>
        <taxon>Dothideomycetes</taxon>
        <taxon>Dothideomycetidae</taxon>
        <taxon>Dothideales</taxon>
        <taxon>Dothioraceae</taxon>
        <taxon>Neodothiora</taxon>
    </lineage>
</organism>
<protein>
    <recommendedName>
        <fullName evidence="6">Fatty acid hydroxylase domain-containing protein</fullName>
    </recommendedName>
</protein>
<evidence type="ECO:0000259" key="6">
    <source>
        <dbReference type="Pfam" id="PF04116"/>
    </source>
</evidence>
<evidence type="ECO:0000256" key="4">
    <source>
        <dbReference type="ARBA" id="ARBA00023136"/>
    </source>
</evidence>
<comment type="subcellular location">
    <subcellularLocation>
        <location evidence="1">Membrane</location>
    </subcellularLocation>
</comment>
<feature type="domain" description="Fatty acid hydroxylase" evidence="6">
    <location>
        <begin position="74"/>
        <end position="195"/>
    </location>
</feature>
<comment type="caution">
    <text evidence="7">The sequence shown here is derived from an EMBL/GenBank/DDBJ whole genome shotgun (WGS) entry which is preliminary data.</text>
</comment>
<evidence type="ECO:0000313" key="8">
    <source>
        <dbReference type="Proteomes" id="UP001562354"/>
    </source>
</evidence>
<accession>A0ABR3P9I5</accession>
<dbReference type="Proteomes" id="UP001562354">
    <property type="component" value="Unassembled WGS sequence"/>
</dbReference>
<dbReference type="RefSeq" id="XP_069198998.1">
    <property type="nucleotide sequence ID" value="XM_069348060.1"/>
</dbReference>
<dbReference type="InterPro" id="IPR006694">
    <property type="entry name" value="Fatty_acid_hydroxylase"/>
</dbReference>
<dbReference type="GeneID" id="95976778"/>
<dbReference type="PANTHER" id="PTHR11863">
    <property type="entry name" value="STEROL DESATURASE"/>
    <property type="match status" value="1"/>
</dbReference>
<gene>
    <name evidence="7" type="ORF">AAFC00_003076</name>
</gene>
<name>A0ABR3P9I5_9PEZI</name>
<evidence type="ECO:0000256" key="1">
    <source>
        <dbReference type="ARBA" id="ARBA00004370"/>
    </source>
</evidence>
<dbReference type="EMBL" id="JBFMKM010000012">
    <property type="protein sequence ID" value="KAL1302722.1"/>
    <property type="molecule type" value="Genomic_DNA"/>
</dbReference>
<keyword evidence="3 5" id="KW-1133">Transmembrane helix</keyword>
<sequence length="205" mass="23513">MAPSFFSRHRIQPRSQRLSIDDVRMCGYVVVRNQFMSSLIDVVKLAILASFRVPSYRLGVVLPSTTEIVLSCATAILGCELIFYYVHRLLHRPQWYMLFHKQHHHFNAPMALAAQYAHPLEYLMSSVLPFEIPARLLKMHIVTYWIFLSGATLVTVVAHSGYDIFAGLSLRHDLHHEMNTVNFGTLGFLDRIHGTGYTPSSRKQR</sequence>
<dbReference type="InterPro" id="IPR050307">
    <property type="entry name" value="Sterol_Desaturase_Related"/>
</dbReference>
<evidence type="ECO:0000256" key="5">
    <source>
        <dbReference type="SAM" id="Phobius"/>
    </source>
</evidence>
<evidence type="ECO:0000313" key="7">
    <source>
        <dbReference type="EMBL" id="KAL1302722.1"/>
    </source>
</evidence>
<evidence type="ECO:0000256" key="3">
    <source>
        <dbReference type="ARBA" id="ARBA00022989"/>
    </source>
</evidence>
<keyword evidence="4 5" id="KW-0472">Membrane</keyword>
<keyword evidence="8" id="KW-1185">Reference proteome</keyword>
<keyword evidence="2 5" id="KW-0812">Transmembrane</keyword>
<reference evidence="7 8" key="1">
    <citation type="submission" date="2024-07" db="EMBL/GenBank/DDBJ databases">
        <title>Draft sequence of the Neodothiora populina.</title>
        <authorList>
            <person name="Drown D.D."/>
            <person name="Schuette U.S."/>
            <person name="Buechlein A.B."/>
            <person name="Rusch D.R."/>
            <person name="Winton L.W."/>
            <person name="Adams G.A."/>
        </authorList>
    </citation>
    <scope>NUCLEOTIDE SEQUENCE [LARGE SCALE GENOMIC DNA]</scope>
    <source>
        <strain evidence="7 8">CPC 39397</strain>
    </source>
</reference>